<feature type="region of interest" description="Disordered" evidence="1">
    <location>
        <begin position="394"/>
        <end position="421"/>
    </location>
</feature>
<evidence type="ECO:0000313" key="3">
    <source>
        <dbReference type="EMBL" id="WBR15048.1"/>
    </source>
</evidence>
<name>A0AA95EHN8_9VIRU</name>
<feature type="region of interest" description="Disordered" evidence="1">
    <location>
        <begin position="599"/>
        <end position="631"/>
    </location>
</feature>
<accession>A0AA95EHN8</accession>
<gene>
    <name evidence="2" type="ORF">pkur_cds_4</name>
    <name evidence="3" type="ORF">pkur_cds_874</name>
</gene>
<dbReference type="Proteomes" id="UP001185135">
    <property type="component" value="Segment"/>
</dbReference>
<organism evidence="3 4">
    <name type="scientific">Pandoravirus kuranda</name>
    <dbReference type="NCBI Taxonomy" id="3019033"/>
    <lineage>
        <taxon>Viruses</taxon>
        <taxon>Pandoravirus</taxon>
    </lineage>
</organism>
<proteinExistence type="predicted"/>
<feature type="region of interest" description="Disordered" evidence="1">
    <location>
        <begin position="227"/>
        <end position="275"/>
    </location>
</feature>
<protein>
    <submittedName>
        <fullName evidence="3">Uncharacterized protein</fullName>
    </submittedName>
</protein>
<evidence type="ECO:0000313" key="4">
    <source>
        <dbReference type="Proteomes" id="UP001185135"/>
    </source>
</evidence>
<evidence type="ECO:0000313" key="2">
    <source>
        <dbReference type="EMBL" id="WBR14179.1"/>
    </source>
</evidence>
<sequence>MATEKFNRVAKCMRMDRWNFVRLYCEMHDLYRHFAALGVADAGDRASTGGALGFDSFDDMCKRGLVIKRKDSVYRNMRVALIDVLMRDVLLCGSDEDAAVGCRVSPSAYRCMIPIVSDWYDGDGDWLDISVDQLKSWGAASERARFRDALMAVWTHAGSIAKAKACAHPSQAHFDAAAAVARRQRANGLHARSPIARATPADCRSHGKRKDAPGVVAAVADSVSGVARDWTGDEPGCESPRGQSHAERLPTCARKSEKEKENEESAAHGLDSDDRFGGVGSGECAQNNMDALNSAIDGAIASVMGYAAAAADDEGDEADALGDVAGMGQAHDGSMCAAKRSPEMVDAAPATPHRAIASVAKRRRIDGVGEGDGDGGVIDVVGYVGVGDKRRQRDGYGDCKMDETGSAQCAPKPKRARRQAKPENDFDSYAFALEEILSERADRYMERKRTGTGVPAGHSVEYDIGRNWHLPGGGVEDAAAESAALALTTIIARCLDYVEFTVCSGGTTGHDWLESKLEDEDRAGQVPGAHEAPPVDRALLYRWHAARLYKISMGALCLLDDPMLGLAVLAGVSAVGTAECARVAGLTFPWHCSRASWLSSHPAPEPRSPDTAAKTPPAHEPEQENRAQSGD</sequence>
<feature type="compositionally biased region" description="Basic and acidic residues" evidence="1">
    <location>
        <begin position="244"/>
        <end position="275"/>
    </location>
</feature>
<feature type="compositionally biased region" description="Basic and acidic residues" evidence="1">
    <location>
        <begin position="394"/>
        <end position="403"/>
    </location>
</feature>
<reference evidence="3" key="1">
    <citation type="submission" date="2022-06" db="EMBL/GenBank/DDBJ databases">
        <authorList>
            <person name="Legendre M."/>
            <person name="Claverie J.-M."/>
            <person name="Alempic J.-M."/>
            <person name="Abergel C."/>
        </authorList>
    </citation>
    <scope>NUCLEOTIDE SEQUENCE</scope>
    <source>
        <strain evidence="3">Kuranda</strain>
    </source>
</reference>
<evidence type="ECO:0000256" key="1">
    <source>
        <dbReference type="SAM" id="MobiDB-lite"/>
    </source>
</evidence>
<dbReference type="EMBL" id="ON887157">
    <property type="protein sequence ID" value="WBR14179.1"/>
    <property type="molecule type" value="Genomic_DNA"/>
</dbReference>
<dbReference type="EMBL" id="ON887157">
    <property type="protein sequence ID" value="WBR15048.1"/>
    <property type="molecule type" value="Genomic_DNA"/>
</dbReference>